<comment type="caution">
    <text evidence="7">The sequence shown here is derived from an EMBL/GenBank/DDBJ whole genome shotgun (WGS) entry which is preliminary data.</text>
</comment>
<evidence type="ECO:0000313" key="7">
    <source>
        <dbReference type="EMBL" id="KAJ0187765.1"/>
    </source>
</evidence>
<gene>
    <name evidence="7" type="ORF">LSAT_V11C900488590</name>
</gene>
<dbReference type="PANTHER" id="PTHR31989">
    <property type="entry name" value="NAC DOMAIN-CONTAINING PROTEIN 82-RELATED"/>
    <property type="match status" value="1"/>
</dbReference>
<dbReference type="GO" id="GO:0003677">
    <property type="term" value="F:DNA binding"/>
    <property type="evidence" value="ECO:0007669"/>
    <property type="project" value="UniProtKB-KW"/>
</dbReference>
<reference evidence="7 8" key="1">
    <citation type="journal article" date="2017" name="Nat. Commun.">
        <title>Genome assembly with in vitro proximity ligation data and whole-genome triplication in lettuce.</title>
        <authorList>
            <person name="Reyes-Chin-Wo S."/>
            <person name="Wang Z."/>
            <person name="Yang X."/>
            <person name="Kozik A."/>
            <person name="Arikit S."/>
            <person name="Song C."/>
            <person name="Xia L."/>
            <person name="Froenicke L."/>
            <person name="Lavelle D.O."/>
            <person name="Truco M.J."/>
            <person name="Xia R."/>
            <person name="Zhu S."/>
            <person name="Xu C."/>
            <person name="Xu H."/>
            <person name="Xu X."/>
            <person name="Cox K."/>
            <person name="Korf I."/>
            <person name="Meyers B.C."/>
            <person name="Michelmore R.W."/>
        </authorList>
    </citation>
    <scope>NUCLEOTIDE SEQUENCE [LARGE SCALE GENOMIC DNA]</scope>
    <source>
        <strain evidence="8">cv. Salinas</strain>
        <tissue evidence="7">Seedlings</tissue>
    </source>
</reference>
<evidence type="ECO:0000256" key="1">
    <source>
        <dbReference type="ARBA" id="ARBA00004123"/>
    </source>
</evidence>
<comment type="subcellular location">
    <subcellularLocation>
        <location evidence="1">Nucleus</location>
    </subcellularLocation>
</comment>
<evidence type="ECO:0000256" key="5">
    <source>
        <dbReference type="ARBA" id="ARBA00023242"/>
    </source>
</evidence>
<dbReference type="Gene3D" id="2.170.150.80">
    <property type="entry name" value="NAC domain"/>
    <property type="match status" value="1"/>
</dbReference>
<organism evidence="7 8">
    <name type="scientific">Lactuca sativa</name>
    <name type="common">Garden lettuce</name>
    <dbReference type="NCBI Taxonomy" id="4236"/>
    <lineage>
        <taxon>Eukaryota</taxon>
        <taxon>Viridiplantae</taxon>
        <taxon>Streptophyta</taxon>
        <taxon>Embryophyta</taxon>
        <taxon>Tracheophyta</taxon>
        <taxon>Spermatophyta</taxon>
        <taxon>Magnoliopsida</taxon>
        <taxon>eudicotyledons</taxon>
        <taxon>Gunneridae</taxon>
        <taxon>Pentapetalae</taxon>
        <taxon>asterids</taxon>
        <taxon>campanulids</taxon>
        <taxon>Asterales</taxon>
        <taxon>Asteraceae</taxon>
        <taxon>Cichorioideae</taxon>
        <taxon>Cichorieae</taxon>
        <taxon>Lactucinae</taxon>
        <taxon>Lactuca</taxon>
    </lineage>
</organism>
<evidence type="ECO:0000256" key="3">
    <source>
        <dbReference type="ARBA" id="ARBA00023125"/>
    </source>
</evidence>
<keyword evidence="2" id="KW-0805">Transcription regulation</keyword>
<proteinExistence type="predicted"/>
<keyword evidence="8" id="KW-1185">Reference proteome</keyword>
<dbReference type="EMBL" id="NBSK02000009">
    <property type="protein sequence ID" value="KAJ0187765.1"/>
    <property type="molecule type" value="Genomic_DNA"/>
</dbReference>
<sequence>MPPASSKHEDNSKRFHPTDEELVLYYLKRKMCGRSLKLDIIGEVDVYKWDLEELPGYRQWFFFSPRDRKYPNGGRSSRATMNGYWKATGKP</sequence>
<evidence type="ECO:0000256" key="4">
    <source>
        <dbReference type="ARBA" id="ARBA00023163"/>
    </source>
</evidence>
<dbReference type="GO" id="GO:0005634">
    <property type="term" value="C:nucleus"/>
    <property type="evidence" value="ECO:0007669"/>
    <property type="project" value="UniProtKB-SubCell"/>
</dbReference>
<name>A0A9R1WRZ9_LACSA</name>
<evidence type="ECO:0000313" key="8">
    <source>
        <dbReference type="Proteomes" id="UP000235145"/>
    </source>
</evidence>
<dbReference type="Proteomes" id="UP000235145">
    <property type="component" value="Unassembled WGS sequence"/>
</dbReference>
<keyword evidence="4" id="KW-0804">Transcription</keyword>
<dbReference type="AlphaFoldDB" id="A0A9R1WRZ9"/>
<dbReference type="Pfam" id="PF02365">
    <property type="entry name" value="NAM"/>
    <property type="match status" value="1"/>
</dbReference>
<feature type="domain" description="NAC" evidence="6">
    <location>
        <begin position="9"/>
        <end position="91"/>
    </location>
</feature>
<evidence type="ECO:0000259" key="6">
    <source>
        <dbReference type="PROSITE" id="PS51005"/>
    </source>
</evidence>
<dbReference type="GO" id="GO:0006355">
    <property type="term" value="P:regulation of DNA-templated transcription"/>
    <property type="evidence" value="ECO:0007669"/>
    <property type="project" value="InterPro"/>
</dbReference>
<dbReference type="PROSITE" id="PS51005">
    <property type="entry name" value="NAC"/>
    <property type="match status" value="1"/>
</dbReference>
<keyword evidence="5" id="KW-0539">Nucleus</keyword>
<dbReference type="InterPro" id="IPR036093">
    <property type="entry name" value="NAC_dom_sf"/>
</dbReference>
<evidence type="ECO:0000256" key="2">
    <source>
        <dbReference type="ARBA" id="ARBA00023015"/>
    </source>
</evidence>
<dbReference type="InterPro" id="IPR003441">
    <property type="entry name" value="NAC-dom"/>
</dbReference>
<keyword evidence="3" id="KW-0238">DNA-binding</keyword>
<accession>A0A9R1WRZ9</accession>
<protein>
    <recommendedName>
        <fullName evidence="6">NAC domain-containing protein</fullName>
    </recommendedName>
</protein>
<dbReference type="SUPFAM" id="SSF101941">
    <property type="entry name" value="NAC domain"/>
    <property type="match status" value="1"/>
</dbReference>